<evidence type="ECO:0000313" key="5">
    <source>
        <dbReference type="Proteomes" id="UP000030002"/>
    </source>
</evidence>
<keyword evidence="5" id="KW-1185">Reference proteome</keyword>
<name>A0A0A0J4X2_9MICO</name>
<dbReference type="Proteomes" id="UP000030002">
    <property type="component" value="Unassembled WGS sequence"/>
</dbReference>
<gene>
    <name evidence="4" type="ORF">N802_18035</name>
</gene>
<keyword evidence="3" id="KW-0732">Signal</keyword>
<feature type="region of interest" description="Disordered" evidence="1">
    <location>
        <begin position="30"/>
        <end position="61"/>
    </location>
</feature>
<comment type="caution">
    <text evidence="4">The sequence shown here is derived from an EMBL/GenBank/DDBJ whole genome shotgun (WGS) entry which is preliminary data.</text>
</comment>
<evidence type="ECO:0000256" key="2">
    <source>
        <dbReference type="SAM" id="Phobius"/>
    </source>
</evidence>
<sequence length="133" mass="13398">MRTSTTTRRAAGILATTAVAGLLTVSPAFAKPDSGGPIQPGGTTSTLSPADVKVHDSSSERRVFESEIIQKNLDDLRKDKGSAPAPGPAAITLPDSGVNYLQIGLGALGGMAAAGALAAAVSVRHHRHAAHPA</sequence>
<feature type="signal peptide" evidence="3">
    <location>
        <begin position="1"/>
        <end position="30"/>
    </location>
</feature>
<keyword evidence="2" id="KW-0812">Transmembrane</keyword>
<keyword evidence="2" id="KW-1133">Transmembrane helix</keyword>
<reference evidence="4 5" key="1">
    <citation type="submission" date="2013-08" db="EMBL/GenBank/DDBJ databases">
        <title>The genome sequence of Knoellia sinensis.</title>
        <authorList>
            <person name="Zhu W."/>
            <person name="Wang G."/>
        </authorList>
    </citation>
    <scope>NUCLEOTIDE SEQUENCE [LARGE SCALE GENOMIC DNA]</scope>
    <source>
        <strain evidence="4 5">KCTC 19936</strain>
    </source>
</reference>
<dbReference type="RefSeq" id="WP_035915902.1">
    <property type="nucleotide sequence ID" value="NZ_AVPJ01000007.1"/>
</dbReference>
<evidence type="ECO:0000313" key="4">
    <source>
        <dbReference type="EMBL" id="KGN32263.1"/>
    </source>
</evidence>
<evidence type="ECO:0008006" key="6">
    <source>
        <dbReference type="Google" id="ProtNLM"/>
    </source>
</evidence>
<proteinExistence type="predicted"/>
<keyword evidence="2" id="KW-0472">Membrane</keyword>
<evidence type="ECO:0000256" key="3">
    <source>
        <dbReference type="SAM" id="SignalP"/>
    </source>
</evidence>
<feature type="transmembrane region" description="Helical" evidence="2">
    <location>
        <begin position="100"/>
        <end position="123"/>
    </location>
</feature>
<evidence type="ECO:0000256" key="1">
    <source>
        <dbReference type="SAM" id="MobiDB-lite"/>
    </source>
</evidence>
<feature type="compositionally biased region" description="Basic and acidic residues" evidence="1">
    <location>
        <begin position="52"/>
        <end position="61"/>
    </location>
</feature>
<dbReference type="EMBL" id="AVPJ01000007">
    <property type="protein sequence ID" value="KGN32263.1"/>
    <property type="molecule type" value="Genomic_DNA"/>
</dbReference>
<accession>A0A0A0J4X2</accession>
<organism evidence="4 5">
    <name type="scientific">Knoellia sinensis KCTC 19936</name>
    <dbReference type="NCBI Taxonomy" id="1385520"/>
    <lineage>
        <taxon>Bacteria</taxon>
        <taxon>Bacillati</taxon>
        <taxon>Actinomycetota</taxon>
        <taxon>Actinomycetes</taxon>
        <taxon>Micrococcales</taxon>
        <taxon>Intrasporangiaceae</taxon>
        <taxon>Knoellia</taxon>
    </lineage>
</organism>
<feature type="chain" id="PRO_5001964145" description="Secreted protein" evidence="3">
    <location>
        <begin position="31"/>
        <end position="133"/>
    </location>
</feature>
<protein>
    <recommendedName>
        <fullName evidence="6">Secreted protein</fullName>
    </recommendedName>
</protein>
<dbReference type="AlphaFoldDB" id="A0A0A0J4X2"/>